<evidence type="ECO:0000313" key="3">
    <source>
        <dbReference type="Proteomes" id="UP001259347"/>
    </source>
</evidence>
<protein>
    <recommendedName>
        <fullName evidence="1">AbiEi antitoxin C-terminal domain-containing protein</fullName>
    </recommendedName>
</protein>
<gene>
    <name evidence="2" type="ORF">J2Y69_003183</name>
</gene>
<name>A0ABU1SG93_9MICO</name>
<dbReference type="Pfam" id="PF09407">
    <property type="entry name" value="AbiEi_1"/>
    <property type="match status" value="1"/>
</dbReference>
<keyword evidence="3" id="KW-1185">Reference proteome</keyword>
<evidence type="ECO:0000313" key="2">
    <source>
        <dbReference type="EMBL" id="MDR6868564.1"/>
    </source>
</evidence>
<dbReference type="SUPFAM" id="SSF160887">
    <property type="entry name" value="Rv2827c C-terminal domain-like"/>
    <property type="match status" value="1"/>
</dbReference>
<feature type="domain" description="AbiEi antitoxin C-terminal" evidence="1">
    <location>
        <begin position="55"/>
        <end position="139"/>
    </location>
</feature>
<comment type="caution">
    <text evidence="2">The sequence shown here is derived from an EMBL/GenBank/DDBJ whole genome shotgun (WGS) entry which is preliminary data.</text>
</comment>
<evidence type="ECO:0000259" key="1">
    <source>
        <dbReference type="Pfam" id="PF09407"/>
    </source>
</evidence>
<dbReference type="InterPro" id="IPR018547">
    <property type="entry name" value="AbiEi_C"/>
</dbReference>
<organism evidence="2 3">
    <name type="scientific">Microbacterium resistens</name>
    <dbReference type="NCBI Taxonomy" id="156977"/>
    <lineage>
        <taxon>Bacteria</taxon>
        <taxon>Bacillati</taxon>
        <taxon>Actinomycetota</taxon>
        <taxon>Actinomycetes</taxon>
        <taxon>Micrococcales</taxon>
        <taxon>Microbacteriaceae</taxon>
        <taxon>Microbacterium</taxon>
    </lineage>
</organism>
<sequence>MLDLVHAAGFLLLPGDRLSQAELCAARLDGDVVEIGDAYAPADRVETAHLRAAAIAGRRGPHSGLAFAGTSAAWIHGAGDAPPERHELQLTERRRVRLASPHRVLLHERRLPASDTVVLDDVRVACPVRTLVDLARWASRREDALRWALALAVARPELLAEAGPRIEQFRGTPGHRTAERLFDRMTRAALRPLEACQDTRQDEVTR</sequence>
<dbReference type="EMBL" id="JAVDUM010000015">
    <property type="protein sequence ID" value="MDR6868564.1"/>
    <property type="molecule type" value="Genomic_DNA"/>
</dbReference>
<dbReference type="RefSeq" id="WP_310022510.1">
    <property type="nucleotide sequence ID" value="NZ_JAVDUM010000015.1"/>
</dbReference>
<proteinExistence type="predicted"/>
<accession>A0ABU1SG93</accession>
<dbReference type="Proteomes" id="UP001259347">
    <property type="component" value="Unassembled WGS sequence"/>
</dbReference>
<reference evidence="2 3" key="1">
    <citation type="submission" date="2023-07" db="EMBL/GenBank/DDBJ databases">
        <title>Sorghum-associated microbial communities from plants grown in Nebraska, USA.</title>
        <authorList>
            <person name="Schachtman D."/>
        </authorList>
    </citation>
    <scope>NUCLEOTIDE SEQUENCE [LARGE SCALE GENOMIC DNA]</scope>
    <source>
        <strain evidence="2 3">2980</strain>
    </source>
</reference>